<name>A0ABW1A166_9ACTN</name>
<organism evidence="1 2">
    <name type="scientific">Actinomadura rugatobispora</name>
    <dbReference type="NCBI Taxonomy" id="1994"/>
    <lineage>
        <taxon>Bacteria</taxon>
        <taxon>Bacillati</taxon>
        <taxon>Actinomycetota</taxon>
        <taxon>Actinomycetes</taxon>
        <taxon>Streptosporangiales</taxon>
        <taxon>Thermomonosporaceae</taxon>
        <taxon>Actinomadura</taxon>
    </lineage>
</organism>
<keyword evidence="2" id="KW-1185">Reference proteome</keyword>
<proteinExistence type="predicted"/>
<dbReference type="RefSeq" id="WP_378283352.1">
    <property type="nucleotide sequence ID" value="NZ_JBHSON010000024.1"/>
</dbReference>
<protein>
    <recommendedName>
        <fullName evidence="3">DUF892 family protein</fullName>
    </recommendedName>
</protein>
<accession>A0ABW1A166</accession>
<reference evidence="2" key="1">
    <citation type="journal article" date="2019" name="Int. J. Syst. Evol. Microbiol.">
        <title>The Global Catalogue of Microorganisms (GCM) 10K type strain sequencing project: providing services to taxonomists for standard genome sequencing and annotation.</title>
        <authorList>
            <consortium name="The Broad Institute Genomics Platform"/>
            <consortium name="The Broad Institute Genome Sequencing Center for Infectious Disease"/>
            <person name="Wu L."/>
            <person name="Ma J."/>
        </authorList>
    </citation>
    <scope>NUCLEOTIDE SEQUENCE [LARGE SCALE GENOMIC DNA]</scope>
    <source>
        <strain evidence="2">KCTC 42087</strain>
    </source>
</reference>
<evidence type="ECO:0008006" key="3">
    <source>
        <dbReference type="Google" id="ProtNLM"/>
    </source>
</evidence>
<evidence type="ECO:0000313" key="2">
    <source>
        <dbReference type="Proteomes" id="UP001596074"/>
    </source>
</evidence>
<dbReference type="EMBL" id="JBHSON010000024">
    <property type="protein sequence ID" value="MFC5747734.1"/>
    <property type="molecule type" value="Genomic_DNA"/>
</dbReference>
<evidence type="ECO:0000313" key="1">
    <source>
        <dbReference type="EMBL" id="MFC5747734.1"/>
    </source>
</evidence>
<gene>
    <name evidence="1" type="ORF">ACFPZN_19070</name>
</gene>
<dbReference type="Proteomes" id="UP001596074">
    <property type="component" value="Unassembled WGS sequence"/>
</dbReference>
<sequence length="175" mass="19224">MNSMEARRYLAIYLNDHLAGAAGGVARAHALARAHRGRPDEGRLRRLAGEIAADRGALLAVMMSLGLPIRRYKSLAVAAAEKAGRLKLNGRLKNRSPLSDLEELEVLRLGVEAKAAGWRTLLALADREPGLRTPELQRLLARAQAQIAALDELHKEAIDPIFSRRMTTRTPTIVR</sequence>
<comment type="caution">
    <text evidence="1">The sequence shown here is derived from an EMBL/GenBank/DDBJ whole genome shotgun (WGS) entry which is preliminary data.</text>
</comment>